<dbReference type="Proteomes" id="UP001279410">
    <property type="component" value="Unassembled WGS sequence"/>
</dbReference>
<feature type="region of interest" description="Disordered" evidence="1">
    <location>
        <begin position="235"/>
        <end position="349"/>
    </location>
</feature>
<protein>
    <submittedName>
        <fullName evidence="2">Mitogen-activated protein kinase-binding protein 1-like protein</fullName>
    </submittedName>
</protein>
<keyword evidence="2" id="KW-0418">Kinase</keyword>
<feature type="region of interest" description="Disordered" evidence="1">
    <location>
        <begin position="374"/>
        <end position="438"/>
    </location>
</feature>
<dbReference type="EMBL" id="BRZM01000082">
    <property type="protein sequence ID" value="GLD65736.1"/>
    <property type="molecule type" value="Genomic_DNA"/>
</dbReference>
<dbReference type="GO" id="GO:0016301">
    <property type="term" value="F:kinase activity"/>
    <property type="evidence" value="ECO:0007669"/>
    <property type="project" value="UniProtKB-KW"/>
</dbReference>
<feature type="compositionally biased region" description="Polar residues" evidence="1">
    <location>
        <begin position="312"/>
        <end position="340"/>
    </location>
</feature>
<gene>
    <name evidence="2" type="ORF">AKAME5_001718200</name>
</gene>
<feature type="compositionally biased region" description="Low complexity" evidence="1">
    <location>
        <begin position="80"/>
        <end position="91"/>
    </location>
</feature>
<dbReference type="InterPro" id="IPR055292">
    <property type="entry name" value="MABP1"/>
</dbReference>
<dbReference type="GO" id="GO:0043124">
    <property type="term" value="P:negative regulation of canonical NF-kappaB signal transduction"/>
    <property type="evidence" value="ECO:0007669"/>
    <property type="project" value="TreeGrafter"/>
</dbReference>
<keyword evidence="2" id="KW-0808">Transferase</keyword>
<dbReference type="AlphaFoldDB" id="A0AAD3N6F5"/>
<organism evidence="2 3">
    <name type="scientific">Lates japonicus</name>
    <name type="common">Japanese lates</name>
    <dbReference type="NCBI Taxonomy" id="270547"/>
    <lineage>
        <taxon>Eukaryota</taxon>
        <taxon>Metazoa</taxon>
        <taxon>Chordata</taxon>
        <taxon>Craniata</taxon>
        <taxon>Vertebrata</taxon>
        <taxon>Euteleostomi</taxon>
        <taxon>Actinopterygii</taxon>
        <taxon>Neopterygii</taxon>
        <taxon>Teleostei</taxon>
        <taxon>Neoteleostei</taxon>
        <taxon>Acanthomorphata</taxon>
        <taxon>Carangaria</taxon>
        <taxon>Carangaria incertae sedis</taxon>
        <taxon>Centropomidae</taxon>
        <taxon>Lates</taxon>
    </lineage>
</organism>
<proteinExistence type="predicted"/>
<evidence type="ECO:0000313" key="3">
    <source>
        <dbReference type="Proteomes" id="UP001279410"/>
    </source>
</evidence>
<dbReference type="PANTHER" id="PTHR44813">
    <property type="entry name" value="MITOGEN-ACTIVATED PROTEIN KINASE-BINDING PROTEIN 1"/>
    <property type="match status" value="1"/>
</dbReference>
<sequence>ALQTTGEDRSTFILYPNPNTTSDREFDVEAVTDPRRSLTQLEVRGQGVEPVWSTQLSPDSACSEGSAGSLEQQHDTDTDSLSQGSSVGSLGLEDDDDRNSLKNHFDTLASSLSEEKFDTDLRNLQPPEEKHFLNPRLSISTRFLSRFQDRIRAWPSRAPPLVSIPTRISEESIVSNTVVNLESSVDVGSAESTQRENSSVVGDVTSRTLAAHNSSLTSGVQQGAPRLGYLGTTASSRAKVSQDPPTSSTISTQEEEKENLSSSDPQPPASLLSAGLDPHSPKPDPHQDQTTSVAVSSQESQHPVPQVLATPTEVTSQGGVERWSVSSSEATPTNQNQTLILSPAPSITPTATPTTCDITISDIITSAIASEITTASGQGGGVKGTETRIQTDRVSTDDVSKQPVGADSSSSDPPTSSSSPLSERLGLPQTGSGDVEESFSLQQCQQVANELRQTARRAVRLYQQLGVSPGVAERRLQMSSVLQEAFDFVYSEMQVVLQKDGQSGGAPSGPLEDDGTMSLLEKYSEMLVQMTQNKLNRI</sequence>
<dbReference type="GO" id="GO:0005737">
    <property type="term" value="C:cytoplasm"/>
    <property type="evidence" value="ECO:0007669"/>
    <property type="project" value="TreeGrafter"/>
</dbReference>
<feature type="compositionally biased region" description="Basic and acidic residues" evidence="1">
    <location>
        <begin position="385"/>
        <end position="400"/>
    </location>
</feature>
<evidence type="ECO:0000313" key="2">
    <source>
        <dbReference type="EMBL" id="GLD65736.1"/>
    </source>
</evidence>
<feature type="compositionally biased region" description="Polar residues" evidence="1">
    <location>
        <begin position="288"/>
        <end position="303"/>
    </location>
</feature>
<feature type="compositionally biased region" description="Basic and acidic residues" evidence="1">
    <location>
        <begin position="22"/>
        <end position="36"/>
    </location>
</feature>
<dbReference type="PANTHER" id="PTHR44813:SF1">
    <property type="entry name" value="MITOGEN-ACTIVATED PROTEIN KINASE-BINDING PROTEIN 1"/>
    <property type="match status" value="1"/>
</dbReference>
<accession>A0AAD3N6F5</accession>
<reference evidence="2" key="1">
    <citation type="submission" date="2022-08" db="EMBL/GenBank/DDBJ databases">
        <title>Genome sequencing of akame (Lates japonicus).</title>
        <authorList>
            <person name="Hashiguchi Y."/>
            <person name="Takahashi H."/>
        </authorList>
    </citation>
    <scope>NUCLEOTIDE SEQUENCE</scope>
    <source>
        <strain evidence="2">Kochi</strain>
    </source>
</reference>
<name>A0AAD3N6F5_LATJO</name>
<evidence type="ECO:0000256" key="1">
    <source>
        <dbReference type="SAM" id="MobiDB-lite"/>
    </source>
</evidence>
<comment type="caution">
    <text evidence="2">The sequence shown here is derived from an EMBL/GenBank/DDBJ whole genome shotgun (WGS) entry which is preliminary data.</text>
</comment>
<feature type="compositionally biased region" description="Low complexity" evidence="1">
    <location>
        <begin position="408"/>
        <end position="422"/>
    </location>
</feature>
<feature type="compositionally biased region" description="Polar residues" evidence="1">
    <location>
        <begin position="235"/>
        <end position="252"/>
    </location>
</feature>
<dbReference type="GO" id="GO:0046330">
    <property type="term" value="P:positive regulation of JNK cascade"/>
    <property type="evidence" value="ECO:0007669"/>
    <property type="project" value="TreeGrafter"/>
</dbReference>
<feature type="non-terminal residue" evidence="2">
    <location>
        <position position="1"/>
    </location>
</feature>
<keyword evidence="3" id="KW-1185">Reference proteome</keyword>
<feature type="region of interest" description="Disordered" evidence="1">
    <location>
        <begin position="1"/>
        <end position="102"/>
    </location>
</feature>
<feature type="compositionally biased region" description="Basic and acidic residues" evidence="1">
    <location>
        <begin position="1"/>
        <end position="10"/>
    </location>
</feature>